<dbReference type="STRING" id="4432.A0A1U8Q5L8"/>
<dbReference type="InterPro" id="IPR035896">
    <property type="entry name" value="AN1-like_Znf"/>
</dbReference>
<reference evidence="9" key="1">
    <citation type="submission" date="2025-08" db="UniProtKB">
        <authorList>
            <consortium name="RefSeq"/>
        </authorList>
    </citation>
    <scope>IDENTIFICATION</scope>
</reference>
<keyword evidence="8" id="KW-1185">Reference proteome</keyword>
<dbReference type="InterPro" id="IPR057357">
    <property type="entry name" value="Znf-C2H2_ZFAND2A/B"/>
</dbReference>
<proteinExistence type="predicted"/>
<keyword evidence="5" id="KW-0862">Zinc</keyword>
<gene>
    <name evidence="9" type="primary">LOC104597388</name>
</gene>
<dbReference type="OrthoDB" id="431929at2759"/>
<dbReference type="Pfam" id="PF01428">
    <property type="entry name" value="zf-AN1"/>
    <property type="match status" value="2"/>
</dbReference>
<dbReference type="FunCoup" id="A0A1U8Q5L8">
    <property type="interactions" value="3169"/>
</dbReference>
<dbReference type="Gene3D" id="4.10.1110.10">
    <property type="entry name" value="AN1-like Zinc finger"/>
    <property type="match status" value="2"/>
</dbReference>
<evidence type="ECO:0000256" key="3">
    <source>
        <dbReference type="ARBA" id="ARBA00022737"/>
    </source>
</evidence>
<dbReference type="PANTHER" id="PTHR14677:SF27">
    <property type="entry name" value="ZINC FINGER AN1 AND C2H2 DOMAIN-CONTAINING STRESS-ASSOCIATED PROTEIN 11"/>
    <property type="match status" value="1"/>
</dbReference>
<dbReference type="InterPro" id="IPR000058">
    <property type="entry name" value="Znf_AN1"/>
</dbReference>
<keyword evidence="4 6" id="KW-0863">Zinc-finger</keyword>
<evidence type="ECO:0000256" key="6">
    <source>
        <dbReference type="PROSITE-ProRule" id="PRU00449"/>
    </source>
</evidence>
<organism evidence="8 9">
    <name type="scientific">Nelumbo nucifera</name>
    <name type="common">Sacred lotus</name>
    <dbReference type="NCBI Taxonomy" id="4432"/>
    <lineage>
        <taxon>Eukaryota</taxon>
        <taxon>Viridiplantae</taxon>
        <taxon>Streptophyta</taxon>
        <taxon>Embryophyta</taxon>
        <taxon>Tracheophyta</taxon>
        <taxon>Spermatophyta</taxon>
        <taxon>Magnoliopsida</taxon>
        <taxon>Proteales</taxon>
        <taxon>Nelumbonaceae</taxon>
        <taxon>Nelumbo</taxon>
    </lineage>
</organism>
<dbReference type="GO" id="GO:0005737">
    <property type="term" value="C:cytoplasm"/>
    <property type="evidence" value="ECO:0000318"/>
    <property type="project" value="GO_Central"/>
</dbReference>
<keyword evidence="3" id="KW-0677">Repeat</keyword>
<dbReference type="PROSITE" id="PS51039">
    <property type="entry name" value="ZF_AN1"/>
    <property type="match status" value="2"/>
</dbReference>
<sequence length="270" mass="29971">MGTPEFPDLGKHCSVDDCRQIDFLPFTCDRCKQVFCLEHRNYVKHHCQNANRQDVKVVICPLCAKGVRLVLDEDPNITWESHVNTDCDPSNYERTTKKKRCPVPRCRESLTFSNTIRCRDCNIEHCLKHRFGPDHKCPGPKKPDAGLPFIGLLTRSLTEDSRSIRNASASSLNWATSFVNVASTVRASAEAGMAKLSLATSQALQMAKDGIGPSNSDSNGLVEECPKCQARFNSVIALVEHVEKVHEKAGDRAGVKKVRIDACPKCSRGF</sequence>
<dbReference type="SMART" id="SM00154">
    <property type="entry name" value="ZnF_AN1"/>
    <property type="match status" value="2"/>
</dbReference>
<evidence type="ECO:0000256" key="4">
    <source>
        <dbReference type="ARBA" id="ARBA00022771"/>
    </source>
</evidence>
<feature type="domain" description="AN1-type" evidence="7">
    <location>
        <begin position="95"/>
        <end position="145"/>
    </location>
</feature>
<evidence type="ECO:0000259" key="7">
    <source>
        <dbReference type="PROSITE" id="PS51039"/>
    </source>
</evidence>
<dbReference type="PANTHER" id="PTHR14677">
    <property type="entry name" value="ARSENITE INDUCUBLE RNA ASSOCIATED PROTEIN AIP-1-RELATED"/>
    <property type="match status" value="1"/>
</dbReference>
<accession>A0A1U8Q5L8</accession>
<feature type="domain" description="AN1-type" evidence="7">
    <location>
        <begin position="7"/>
        <end position="55"/>
    </location>
</feature>
<dbReference type="Pfam" id="PF25403">
    <property type="entry name" value="zf-C2H2_ZFAND2"/>
    <property type="match status" value="1"/>
</dbReference>
<dbReference type="SUPFAM" id="SSF118310">
    <property type="entry name" value="AN1-like Zinc finger"/>
    <property type="match status" value="2"/>
</dbReference>
<dbReference type="GeneID" id="104597388"/>
<evidence type="ECO:0000313" key="8">
    <source>
        <dbReference type="Proteomes" id="UP000189703"/>
    </source>
</evidence>
<evidence type="ECO:0000313" key="9">
    <source>
        <dbReference type="RefSeq" id="XP_019053350.1"/>
    </source>
</evidence>
<dbReference type="OMA" id="VPRCRES"/>
<evidence type="ECO:0000256" key="1">
    <source>
        <dbReference type="ARBA" id="ARBA00003732"/>
    </source>
</evidence>
<evidence type="ECO:0000256" key="5">
    <source>
        <dbReference type="ARBA" id="ARBA00022833"/>
    </source>
</evidence>
<name>A0A1U8Q5L8_NELNU</name>
<keyword evidence="2" id="KW-0479">Metal-binding</keyword>
<protein>
    <submittedName>
        <fullName evidence="9">Zinc finger AN1 and C2H2 domain-containing stress-associated protein 16-like</fullName>
    </submittedName>
</protein>
<dbReference type="Proteomes" id="UP000189703">
    <property type="component" value="Unplaced"/>
</dbReference>
<dbReference type="RefSeq" id="XP_019053350.1">
    <property type="nucleotide sequence ID" value="XM_019197805.1"/>
</dbReference>
<dbReference type="AlphaFoldDB" id="A0A1U8Q5L8"/>
<dbReference type="PROSITE" id="PS00028">
    <property type="entry name" value="ZINC_FINGER_C2H2_1"/>
    <property type="match status" value="1"/>
</dbReference>
<dbReference type="GO" id="GO:0008270">
    <property type="term" value="F:zinc ion binding"/>
    <property type="evidence" value="ECO:0007669"/>
    <property type="project" value="UniProtKB-KW"/>
</dbReference>
<dbReference type="FunFam" id="4.10.1110.10:FF:000003">
    <property type="entry name" value="AN1-type zinc finger protein 2B isoform X1"/>
    <property type="match status" value="1"/>
</dbReference>
<dbReference type="InterPro" id="IPR013087">
    <property type="entry name" value="Znf_C2H2_type"/>
</dbReference>
<comment type="function">
    <text evidence="1">May be involved in environmental stress response.</text>
</comment>
<evidence type="ECO:0000256" key="2">
    <source>
        <dbReference type="ARBA" id="ARBA00022723"/>
    </source>
</evidence>
<dbReference type="KEGG" id="nnu:104597388"/>
<dbReference type="InParanoid" id="A0A1U8Q5L8"/>